<sequence length="95" mass="11430">MCNWWYSVAFQWPMFRFSLPTSIFQWPEFGFSLPSSVFRWSDFNFSYLISGWTQESFRWLEFSIDEVLWTFVTVLESVALASMLCYFFVFCGCTL</sequence>
<proteinExistence type="predicted"/>
<evidence type="ECO:0000313" key="2">
    <source>
        <dbReference type="EMBL" id="MBW81332.1"/>
    </source>
</evidence>
<keyword evidence="1" id="KW-0472">Membrane</keyword>
<name>A0A2P2IJC5_RHIMU</name>
<protein>
    <submittedName>
        <fullName evidence="2">Uncharacterized protein</fullName>
    </submittedName>
</protein>
<organism evidence="2">
    <name type="scientific">Rhizophora mucronata</name>
    <name type="common">Asiatic mangrove</name>
    <dbReference type="NCBI Taxonomy" id="61149"/>
    <lineage>
        <taxon>Eukaryota</taxon>
        <taxon>Viridiplantae</taxon>
        <taxon>Streptophyta</taxon>
        <taxon>Embryophyta</taxon>
        <taxon>Tracheophyta</taxon>
        <taxon>Spermatophyta</taxon>
        <taxon>Magnoliopsida</taxon>
        <taxon>eudicotyledons</taxon>
        <taxon>Gunneridae</taxon>
        <taxon>Pentapetalae</taxon>
        <taxon>rosids</taxon>
        <taxon>fabids</taxon>
        <taxon>Malpighiales</taxon>
        <taxon>Rhizophoraceae</taxon>
        <taxon>Rhizophora</taxon>
    </lineage>
</organism>
<dbReference type="PANTHER" id="PTHR33726">
    <property type="entry name" value="TRANSMEMBRANE PROTEIN"/>
    <property type="match status" value="1"/>
</dbReference>
<dbReference type="AlphaFoldDB" id="A0A2P2IJC5"/>
<dbReference type="PANTHER" id="PTHR33726:SF17">
    <property type="entry name" value="OS06G0620700 PROTEIN"/>
    <property type="match status" value="1"/>
</dbReference>
<keyword evidence="1" id="KW-0812">Transmembrane</keyword>
<dbReference type="EMBL" id="GGEC01000849">
    <property type="protein sequence ID" value="MBW81332.1"/>
    <property type="molecule type" value="Transcribed_RNA"/>
</dbReference>
<feature type="transmembrane region" description="Helical" evidence="1">
    <location>
        <begin position="67"/>
        <end position="89"/>
    </location>
</feature>
<keyword evidence="1" id="KW-1133">Transmembrane helix</keyword>
<accession>A0A2P2IJC5</accession>
<reference evidence="2" key="1">
    <citation type="submission" date="2018-02" db="EMBL/GenBank/DDBJ databases">
        <title>Rhizophora mucronata_Transcriptome.</title>
        <authorList>
            <person name="Meera S.P."/>
            <person name="Sreeshan A."/>
            <person name="Augustine A."/>
        </authorList>
    </citation>
    <scope>NUCLEOTIDE SEQUENCE</scope>
    <source>
        <tissue evidence="2">Leaf</tissue>
    </source>
</reference>
<evidence type="ECO:0000256" key="1">
    <source>
        <dbReference type="SAM" id="Phobius"/>
    </source>
</evidence>